<keyword evidence="3" id="KW-1185">Reference proteome</keyword>
<gene>
    <name evidence="2" type="ORF">CCMP2556_LOCUS30443</name>
</gene>
<protein>
    <submittedName>
        <fullName evidence="2">Uncharacterized protein</fullName>
    </submittedName>
</protein>
<name>A0ABP0NDN7_9DINO</name>
<feature type="region of interest" description="Disordered" evidence="1">
    <location>
        <begin position="1378"/>
        <end position="1408"/>
    </location>
</feature>
<organism evidence="2 3">
    <name type="scientific">Durusdinium trenchii</name>
    <dbReference type="NCBI Taxonomy" id="1381693"/>
    <lineage>
        <taxon>Eukaryota</taxon>
        <taxon>Sar</taxon>
        <taxon>Alveolata</taxon>
        <taxon>Dinophyceae</taxon>
        <taxon>Suessiales</taxon>
        <taxon>Symbiodiniaceae</taxon>
        <taxon>Durusdinium</taxon>
    </lineage>
</organism>
<accession>A0ABP0NDN7</accession>
<dbReference type="Proteomes" id="UP001642484">
    <property type="component" value="Unassembled WGS sequence"/>
</dbReference>
<feature type="compositionally biased region" description="Polar residues" evidence="1">
    <location>
        <begin position="82"/>
        <end position="96"/>
    </location>
</feature>
<comment type="caution">
    <text evidence="2">The sequence shown here is derived from an EMBL/GenBank/DDBJ whole genome shotgun (WGS) entry which is preliminary data.</text>
</comment>
<sequence>MGKRLSDLEAEVSELREAVDKLSLTVTRLRREVAEQRGRRSSESDRGEEDRLSDESYSVVGARQAHLSGSPGGLRGYPSSPPDCSQQKSGGPSTSALPAARDLSWAQREEIAAGIGRFFTRCLTGSHRGSSGRDKIPLACRLWVVVRDYHGQVHSPVRGSAPPPFLLTDGRLVASEEVVVQLYFDDLEEGDVAFPLLLIAEFENKPLVAVPFPAWHRSVSRRQMQAGALSKPAVLEVLAANASDKVILSPEHYIKCWVGYLQPDLLVRLQPLTDYEDCSFTFGVVEGGYVIPAIESLVSAANDHFAFFSAGDGVSDPGEALEPELIQGDEGSGSASLGARVDAIEATLETLSEGMHQLLTKVPGGEQTTAPRQPALRKTAVVRDVKSKDAQPKVHFPHLDAGVVEAALQAGIPTRSLAMMEKLVTQNVKAKRVVDERPSVVLGDPLSEEEEDAGAQRLAAEEESGGVPADPMAATLSKLTSIVSFLAEDKKRAKGASKLDLALDSAQGSSASDGFSLGAGKKTAAARRALRTALTDHPEEIHGCIERLMYEDLSSQTLGPGQPPWGLNARVGRIAAIDKGSWTLAAELSLEQIPPMSVLATHQGPNVQDGESPFSRLLDSRWAEVTLGHLRDQEEFLTRRKNIGKNLGKTGKEELLLKTKSGFQGFLSSIVQSPARDDLATSMPGASTWPLPLPYPEVFRQFVTAADMGRAAGKVEDFQDSLDALARAAVALHGEFGGYSFMKPSRDGCSAESQLLRAGRVVGRADRNPVVTAKPLIAKRLNFPPAPAFDPVPFFDPSTTERYVRPISRGYRPDEVSELPPLVQVRANSSEKVALYRKLADSGRLRPIDSSSFHHGYCSGLFAVVKDQHRDRMILDGRPANLLTKGRCKTMASGLALSHLLLEDDKILVCSGLDLKDFFYQFTDPVWVGLSTLAMGDTMAVEFAQAGHIGLCLQHGVAAVDELITLHGSLPRGLLQVGVIVDDLIFLEQVIRELPLDECELESDRRVANAEAAYRRAGLIHNPGKTFKKQVCARFWGLEVDGDKGLIRSSSLRFWPVAFITMRVVSLGLATIGLLEALAGSWVSLYGIRRRMFCCLDVIFEPLCVEDQKAVVRLSPDIIAELTVLVVLGPLAAVNLRATYLNQVIATDASGDCMAVAAPCPAAVVKEVSRHALKKGIWTKLLPSSRARDRVHGILEVEDEVPGERIRGHPLWNLMARALDYEVLWREFVSRPTHINILGLRAYLREEKRLASRRQSVRVLSGLDSQVALGALVKGRSSSRALNNEMRRFLGPALGADIYSLHMYYDTAYNPADDPTRDRQVRTAATTKPPWWRAVEQGSDFELGQWLRRHGTTDDFSGVNLGELCSHDAIDLRPQRLVRNDPLHQEAPAVRARRSAQSSSPSSDEDCSCPFGEAALAVLRSFKKSQFVVTEGEPDFMKAGALDLFSGRGGVARQMVKLDVPWNESRHFMVVETAAVEKAQGFSELDFVPPVLLSVRLSMEETNAHSDKHCLSWSAHVVSMCATSFATARHLQREEASMDTDSRALS</sequence>
<reference evidence="2 3" key="1">
    <citation type="submission" date="2024-02" db="EMBL/GenBank/DDBJ databases">
        <authorList>
            <person name="Chen Y."/>
            <person name="Shah S."/>
            <person name="Dougan E. K."/>
            <person name="Thang M."/>
            <person name="Chan C."/>
        </authorList>
    </citation>
    <scope>NUCLEOTIDE SEQUENCE [LARGE SCALE GENOMIC DNA]</scope>
</reference>
<feature type="compositionally biased region" description="Basic and acidic residues" evidence="1">
    <location>
        <begin position="29"/>
        <end position="54"/>
    </location>
</feature>
<feature type="region of interest" description="Disordered" evidence="1">
    <location>
        <begin position="29"/>
        <end position="98"/>
    </location>
</feature>
<dbReference type="EMBL" id="CAXAMN010021651">
    <property type="protein sequence ID" value="CAK9061905.1"/>
    <property type="molecule type" value="Genomic_DNA"/>
</dbReference>
<evidence type="ECO:0000256" key="1">
    <source>
        <dbReference type="SAM" id="MobiDB-lite"/>
    </source>
</evidence>
<proteinExistence type="predicted"/>
<feature type="compositionally biased region" description="Low complexity" evidence="1">
    <location>
        <begin position="1387"/>
        <end position="1402"/>
    </location>
</feature>
<evidence type="ECO:0000313" key="2">
    <source>
        <dbReference type="EMBL" id="CAK9061905.1"/>
    </source>
</evidence>
<evidence type="ECO:0000313" key="3">
    <source>
        <dbReference type="Proteomes" id="UP001642484"/>
    </source>
</evidence>
<feature type="region of interest" description="Disordered" evidence="1">
    <location>
        <begin position="442"/>
        <end position="469"/>
    </location>
</feature>